<dbReference type="RefSeq" id="WP_076431661.1">
    <property type="nucleotide sequence ID" value="NZ_FTNO01000005.1"/>
</dbReference>
<keyword evidence="1" id="KW-0472">Membrane</keyword>
<proteinExistence type="predicted"/>
<protein>
    <submittedName>
        <fullName evidence="2">Uncharacterized protein</fullName>
    </submittedName>
</protein>
<gene>
    <name evidence="2" type="ORF">SAMN05421858_3816</name>
</gene>
<dbReference type="Proteomes" id="UP000186914">
    <property type="component" value="Unassembled WGS sequence"/>
</dbReference>
<keyword evidence="3" id="KW-1185">Reference proteome</keyword>
<feature type="transmembrane region" description="Helical" evidence="1">
    <location>
        <begin position="9"/>
        <end position="29"/>
    </location>
</feature>
<name>A0A1N7DWT3_9EURY</name>
<keyword evidence="1" id="KW-0812">Transmembrane</keyword>
<sequence length="67" mass="7376">MNTRRVKTLLFVAFGVLFIAIGGVVLSNLRTVSGPYGQRVLIVAGIICCSMGFIFFALCLDEYRNDD</sequence>
<evidence type="ECO:0000313" key="2">
    <source>
        <dbReference type="EMBL" id="SIR80309.1"/>
    </source>
</evidence>
<dbReference type="AlphaFoldDB" id="A0A1N7DWT3"/>
<evidence type="ECO:0000256" key="1">
    <source>
        <dbReference type="SAM" id="Phobius"/>
    </source>
</evidence>
<organism evidence="2 3">
    <name type="scientific">Haladaptatus litoreus</name>
    <dbReference type="NCBI Taxonomy" id="553468"/>
    <lineage>
        <taxon>Archaea</taxon>
        <taxon>Methanobacteriati</taxon>
        <taxon>Methanobacteriota</taxon>
        <taxon>Stenosarchaea group</taxon>
        <taxon>Halobacteria</taxon>
        <taxon>Halobacteriales</taxon>
        <taxon>Haladaptataceae</taxon>
        <taxon>Haladaptatus</taxon>
    </lineage>
</organism>
<evidence type="ECO:0000313" key="3">
    <source>
        <dbReference type="Proteomes" id="UP000186914"/>
    </source>
</evidence>
<keyword evidence="1" id="KW-1133">Transmembrane helix</keyword>
<feature type="transmembrane region" description="Helical" evidence="1">
    <location>
        <begin position="41"/>
        <end position="60"/>
    </location>
</feature>
<accession>A0A1N7DWT3</accession>
<dbReference type="OrthoDB" id="372977at2157"/>
<dbReference type="EMBL" id="FTNO01000005">
    <property type="protein sequence ID" value="SIR80309.1"/>
    <property type="molecule type" value="Genomic_DNA"/>
</dbReference>
<reference evidence="3" key="1">
    <citation type="submission" date="2017-01" db="EMBL/GenBank/DDBJ databases">
        <authorList>
            <person name="Varghese N."/>
            <person name="Submissions S."/>
        </authorList>
    </citation>
    <scope>NUCLEOTIDE SEQUENCE [LARGE SCALE GENOMIC DNA]</scope>
    <source>
        <strain evidence="3">CGMCC 1.7737</strain>
    </source>
</reference>